<keyword evidence="2" id="KW-0449">Lipoprotein</keyword>
<dbReference type="RefSeq" id="WP_035590467.1">
    <property type="nucleotide sequence ID" value="NZ_ARYI01000002.1"/>
</dbReference>
<feature type="chain" id="PRO_5001578410" evidence="1">
    <location>
        <begin position="17"/>
        <end position="106"/>
    </location>
</feature>
<dbReference type="EMBL" id="ARYI01000002">
    <property type="protein sequence ID" value="KCZ95687.1"/>
    <property type="molecule type" value="Genomic_DNA"/>
</dbReference>
<evidence type="ECO:0000256" key="1">
    <source>
        <dbReference type="SAM" id="SignalP"/>
    </source>
</evidence>
<protein>
    <submittedName>
        <fullName evidence="2">Putative lipoprotein</fullName>
    </submittedName>
</protein>
<dbReference type="PATRIC" id="fig|1280951.3.peg.588"/>
<dbReference type="AlphaFoldDB" id="A0A059FZ04"/>
<name>A0A059FZ04_9PROT</name>
<evidence type="ECO:0000313" key="2">
    <source>
        <dbReference type="EMBL" id="KCZ95687.1"/>
    </source>
</evidence>
<evidence type="ECO:0000313" key="3">
    <source>
        <dbReference type="Proteomes" id="UP000025061"/>
    </source>
</evidence>
<sequence length="106" mass="11007">MMKAGVFAALSALALAGCGLGGPGDRQVMVNACVADGESEATCGCITDAMETNLSPELFEKTAQAVGRDEKDMMTFVGELTLQEQLSFSAVLQDMFACSLTGETAE</sequence>
<keyword evidence="3" id="KW-1185">Reference proteome</keyword>
<proteinExistence type="predicted"/>
<reference evidence="2 3" key="1">
    <citation type="submission" date="2013-04" db="EMBL/GenBank/DDBJ databases">
        <title>Hyphomonas hirschiana VP5 Genome Sequencing.</title>
        <authorList>
            <person name="Lai Q."/>
            <person name="Shao Z."/>
        </authorList>
    </citation>
    <scope>NUCLEOTIDE SEQUENCE [LARGE SCALE GENOMIC DNA]</scope>
    <source>
        <strain evidence="2 3">VP5</strain>
    </source>
</reference>
<dbReference type="Proteomes" id="UP000025061">
    <property type="component" value="Unassembled WGS sequence"/>
</dbReference>
<accession>A0A059FZ04</accession>
<organism evidence="2 3">
    <name type="scientific">Hyphomonas hirschiana VP5</name>
    <dbReference type="NCBI Taxonomy" id="1280951"/>
    <lineage>
        <taxon>Bacteria</taxon>
        <taxon>Pseudomonadati</taxon>
        <taxon>Pseudomonadota</taxon>
        <taxon>Alphaproteobacteria</taxon>
        <taxon>Hyphomonadales</taxon>
        <taxon>Hyphomonadaceae</taxon>
        <taxon>Hyphomonas</taxon>
    </lineage>
</organism>
<keyword evidence="1" id="KW-0732">Signal</keyword>
<dbReference type="OrthoDB" id="7620564at2"/>
<comment type="caution">
    <text evidence="2">The sequence shown here is derived from an EMBL/GenBank/DDBJ whole genome shotgun (WGS) entry which is preliminary data.</text>
</comment>
<gene>
    <name evidence="2" type="ORF">HHI_02912</name>
</gene>
<feature type="signal peptide" evidence="1">
    <location>
        <begin position="1"/>
        <end position="16"/>
    </location>
</feature>
<dbReference type="PROSITE" id="PS51257">
    <property type="entry name" value="PROKAR_LIPOPROTEIN"/>
    <property type="match status" value="1"/>
</dbReference>